<dbReference type="PROSITE" id="PS51257">
    <property type="entry name" value="PROKAR_LIPOPROTEIN"/>
    <property type="match status" value="1"/>
</dbReference>
<sequence>MILKWFILAILLSSCVHPRVYAQPRLKSINLRPFRPPPIFDRSRDHSYQNFNQNNFDPRLTPLDPRMVPGIGETPANAFPTNWLEIKNNVEKTSGFQANGGILNNGLDAPSFRPGIRNIGSGSVLPFKARLRAQQFGPINGGDSFIDSADSQFDGNIKNDGISTLLLSVTDVIQGRP</sequence>
<protein>
    <submittedName>
        <fullName evidence="2">AlNc14C176G8132 protein</fullName>
    </submittedName>
</protein>
<accession>F0WNX7</accession>
<keyword evidence="1" id="KW-0732">Signal</keyword>
<feature type="signal peptide" evidence="1">
    <location>
        <begin position="1"/>
        <end position="22"/>
    </location>
</feature>
<evidence type="ECO:0000256" key="1">
    <source>
        <dbReference type="SAM" id="SignalP"/>
    </source>
</evidence>
<reference evidence="2" key="1">
    <citation type="journal article" date="2011" name="PLoS Biol.">
        <title>Gene gain and loss during evolution of obligate parasitism in the white rust pathogen of Arabidopsis thaliana.</title>
        <authorList>
            <person name="Kemen E."/>
            <person name="Gardiner A."/>
            <person name="Schultz-Larsen T."/>
            <person name="Kemen A.C."/>
            <person name="Balmuth A.L."/>
            <person name="Robert-Seilaniantz A."/>
            <person name="Bailey K."/>
            <person name="Holub E."/>
            <person name="Studholme D.J."/>
            <person name="Maclean D."/>
            <person name="Jones J.D."/>
        </authorList>
    </citation>
    <scope>NUCLEOTIDE SEQUENCE</scope>
</reference>
<organism evidence="2">
    <name type="scientific">Albugo laibachii Nc14</name>
    <dbReference type="NCBI Taxonomy" id="890382"/>
    <lineage>
        <taxon>Eukaryota</taxon>
        <taxon>Sar</taxon>
        <taxon>Stramenopiles</taxon>
        <taxon>Oomycota</taxon>
        <taxon>Peronosporomycetes</taxon>
        <taxon>Albuginales</taxon>
        <taxon>Albuginaceae</taxon>
        <taxon>Albugo</taxon>
    </lineage>
</organism>
<evidence type="ECO:0000313" key="2">
    <source>
        <dbReference type="EMBL" id="CCA23020.1"/>
    </source>
</evidence>
<dbReference type="AlphaFoldDB" id="F0WNX7"/>
<proteinExistence type="predicted"/>
<reference evidence="2" key="2">
    <citation type="submission" date="2011-02" db="EMBL/GenBank/DDBJ databases">
        <authorList>
            <person name="MacLean D."/>
        </authorList>
    </citation>
    <scope>NUCLEOTIDE SEQUENCE</scope>
</reference>
<feature type="chain" id="PRO_5003259556" evidence="1">
    <location>
        <begin position="23"/>
        <end position="177"/>
    </location>
</feature>
<dbReference type="HOGENOM" id="CLU_1520531_0_0_1"/>
<name>F0WNX7_9STRA</name>
<dbReference type="EMBL" id="FR824221">
    <property type="protein sequence ID" value="CCA23020.1"/>
    <property type="molecule type" value="Genomic_DNA"/>
</dbReference>
<gene>
    <name evidence="2" type="primary">AlNc14C176G8132</name>
    <name evidence="2" type="ORF">ALNC14_091630</name>
</gene>